<name>A0ABV2TM10_9RHOO</name>
<dbReference type="InterPro" id="IPR002110">
    <property type="entry name" value="Ankyrin_rpt"/>
</dbReference>
<dbReference type="EMBL" id="JBEWZI010000009">
    <property type="protein sequence ID" value="MET7014580.1"/>
    <property type="molecule type" value="Genomic_DNA"/>
</dbReference>
<dbReference type="Proteomes" id="UP001549691">
    <property type="component" value="Unassembled WGS sequence"/>
</dbReference>
<comment type="caution">
    <text evidence="4">The sequence shown here is derived from an EMBL/GenBank/DDBJ whole genome shotgun (WGS) entry which is preliminary data.</text>
</comment>
<feature type="repeat" description="ANK" evidence="3">
    <location>
        <begin position="248"/>
        <end position="280"/>
    </location>
</feature>
<protein>
    <submittedName>
        <fullName evidence="4">Ankyrin repeat domain-containing protein</fullName>
    </submittedName>
</protein>
<feature type="repeat" description="ANK" evidence="3">
    <location>
        <begin position="215"/>
        <end position="247"/>
    </location>
</feature>
<dbReference type="PANTHER" id="PTHR24198">
    <property type="entry name" value="ANKYRIN REPEAT AND PROTEIN KINASE DOMAIN-CONTAINING PROTEIN"/>
    <property type="match status" value="1"/>
</dbReference>
<dbReference type="PROSITE" id="PS50088">
    <property type="entry name" value="ANK_REPEAT"/>
    <property type="match status" value="6"/>
</dbReference>
<organism evidence="4 5">
    <name type="scientific">Uliginosibacterium flavum</name>
    <dbReference type="NCBI Taxonomy" id="1396831"/>
    <lineage>
        <taxon>Bacteria</taxon>
        <taxon>Pseudomonadati</taxon>
        <taxon>Pseudomonadota</taxon>
        <taxon>Betaproteobacteria</taxon>
        <taxon>Rhodocyclales</taxon>
        <taxon>Zoogloeaceae</taxon>
        <taxon>Uliginosibacterium</taxon>
    </lineage>
</organism>
<dbReference type="SMART" id="SM00248">
    <property type="entry name" value="ANK"/>
    <property type="match status" value="6"/>
</dbReference>
<dbReference type="Pfam" id="PF00023">
    <property type="entry name" value="Ank"/>
    <property type="match status" value="1"/>
</dbReference>
<feature type="repeat" description="ANK" evidence="3">
    <location>
        <begin position="171"/>
        <end position="203"/>
    </location>
</feature>
<dbReference type="InterPro" id="IPR036770">
    <property type="entry name" value="Ankyrin_rpt-contain_sf"/>
</dbReference>
<dbReference type="SUPFAM" id="SSF48403">
    <property type="entry name" value="Ankyrin repeat"/>
    <property type="match status" value="1"/>
</dbReference>
<feature type="repeat" description="ANK" evidence="3">
    <location>
        <begin position="101"/>
        <end position="126"/>
    </location>
</feature>
<proteinExistence type="predicted"/>
<reference evidence="4 5" key="1">
    <citation type="submission" date="2024-07" db="EMBL/GenBank/DDBJ databases">
        <title>Uliginosibacterium flavum JJ3220;KACC:17644.</title>
        <authorList>
            <person name="Kim M.K."/>
        </authorList>
    </citation>
    <scope>NUCLEOTIDE SEQUENCE [LARGE SCALE GENOMIC DNA]</scope>
    <source>
        <strain evidence="4 5">KACC:17644</strain>
    </source>
</reference>
<gene>
    <name evidence="4" type="ORF">ABXR19_10310</name>
</gene>
<dbReference type="PROSITE" id="PS50297">
    <property type="entry name" value="ANK_REP_REGION"/>
    <property type="match status" value="6"/>
</dbReference>
<evidence type="ECO:0000313" key="4">
    <source>
        <dbReference type="EMBL" id="MET7014580.1"/>
    </source>
</evidence>
<keyword evidence="5" id="KW-1185">Reference proteome</keyword>
<evidence type="ECO:0000313" key="5">
    <source>
        <dbReference type="Proteomes" id="UP001549691"/>
    </source>
</evidence>
<accession>A0ABV2TM10</accession>
<feature type="repeat" description="ANK" evidence="3">
    <location>
        <begin position="137"/>
        <end position="166"/>
    </location>
</feature>
<evidence type="ECO:0000256" key="2">
    <source>
        <dbReference type="ARBA" id="ARBA00023043"/>
    </source>
</evidence>
<keyword evidence="1" id="KW-0677">Repeat</keyword>
<dbReference type="Gene3D" id="1.25.40.20">
    <property type="entry name" value="Ankyrin repeat-containing domain"/>
    <property type="match status" value="3"/>
</dbReference>
<dbReference type="PANTHER" id="PTHR24198:SF165">
    <property type="entry name" value="ANKYRIN REPEAT-CONTAINING PROTEIN-RELATED"/>
    <property type="match status" value="1"/>
</dbReference>
<dbReference type="Pfam" id="PF12796">
    <property type="entry name" value="Ank_2"/>
    <property type="match status" value="2"/>
</dbReference>
<evidence type="ECO:0000256" key="1">
    <source>
        <dbReference type="ARBA" id="ARBA00022737"/>
    </source>
</evidence>
<keyword evidence="2 3" id="KW-0040">ANK repeat</keyword>
<dbReference type="RefSeq" id="WP_354601038.1">
    <property type="nucleotide sequence ID" value="NZ_JBEWZI010000009.1"/>
</dbReference>
<feature type="repeat" description="ANK" evidence="3">
    <location>
        <begin position="288"/>
        <end position="320"/>
    </location>
</feature>
<sequence length="423" mass="44109">MNSESAHQFLAVSSGAVALPPPERQALAVVQDAAGFVNRGLAILWREVLGSEAVDGLVISADLASHYADARTLIERDDLASLGRLLHAHLELPAYRAPEGDGSQLLHLAARCGSTACIGLLIERGALLEAPCGLAADGATALLIAAEAGREEAALELLVAGANPNACLPAGRETPLQLAAAHGLEALATALINMGADLEAQASWHSYDDQLGTYGGNGALHAAALNNRPEIVRLLLKAGAERDSCGADLRTPLHYAAARGCTEALEVLLAAGADPDALDSCALESLSTRLSPLHYAVINDHAAAVAMLLCYGANPALVEAGSGESALMMAERSEDPQLAALLSRAQRGEAGEGVFSHLDDQYIVCLPANYVELRAFLLNLLSEFPVGSKSLLVLSDWLAEMLGAENRPHLVRAYRESLSGGIH</sequence>
<evidence type="ECO:0000256" key="3">
    <source>
        <dbReference type="PROSITE-ProRule" id="PRU00023"/>
    </source>
</evidence>